<dbReference type="AlphaFoldDB" id="A0AAV4W7Z7"/>
<accession>A0AAV4W7Z7</accession>
<organism evidence="1 2">
    <name type="scientific">Caerostris extrusa</name>
    <name type="common">Bark spider</name>
    <name type="synonym">Caerostris bankana</name>
    <dbReference type="NCBI Taxonomy" id="172846"/>
    <lineage>
        <taxon>Eukaryota</taxon>
        <taxon>Metazoa</taxon>
        <taxon>Ecdysozoa</taxon>
        <taxon>Arthropoda</taxon>
        <taxon>Chelicerata</taxon>
        <taxon>Arachnida</taxon>
        <taxon>Araneae</taxon>
        <taxon>Araneomorphae</taxon>
        <taxon>Entelegynae</taxon>
        <taxon>Araneoidea</taxon>
        <taxon>Araneidae</taxon>
        <taxon>Caerostris</taxon>
    </lineage>
</organism>
<protein>
    <submittedName>
        <fullName evidence="1">Uncharacterized protein</fullName>
    </submittedName>
</protein>
<name>A0AAV4W7Z7_CAEEX</name>
<keyword evidence="2" id="KW-1185">Reference proteome</keyword>
<proteinExistence type="predicted"/>
<evidence type="ECO:0000313" key="2">
    <source>
        <dbReference type="Proteomes" id="UP001054945"/>
    </source>
</evidence>
<evidence type="ECO:0000313" key="1">
    <source>
        <dbReference type="EMBL" id="GIY78046.1"/>
    </source>
</evidence>
<comment type="caution">
    <text evidence="1">The sequence shown here is derived from an EMBL/GenBank/DDBJ whole genome shotgun (WGS) entry which is preliminary data.</text>
</comment>
<sequence>MVTGKCFCINFSKGQGHSIFQKNTFAGPPYGAQYFKGHTVEKRPLFDRDHLRKRHWEAGDYEPDEKGDVKALAGPVPFHTHGVLAQGRSFPNRVVFFV</sequence>
<reference evidence="1 2" key="1">
    <citation type="submission" date="2021-06" db="EMBL/GenBank/DDBJ databases">
        <title>Caerostris extrusa draft genome.</title>
        <authorList>
            <person name="Kono N."/>
            <person name="Arakawa K."/>
        </authorList>
    </citation>
    <scope>NUCLEOTIDE SEQUENCE [LARGE SCALE GENOMIC DNA]</scope>
</reference>
<dbReference type="EMBL" id="BPLR01015712">
    <property type="protein sequence ID" value="GIY78046.1"/>
    <property type="molecule type" value="Genomic_DNA"/>
</dbReference>
<gene>
    <name evidence="1" type="ORF">CEXT_167311</name>
</gene>
<dbReference type="Proteomes" id="UP001054945">
    <property type="component" value="Unassembled WGS sequence"/>
</dbReference>